<dbReference type="Gene3D" id="2.60.40.1120">
    <property type="entry name" value="Carboxypeptidase-like, regulatory domain"/>
    <property type="match status" value="1"/>
</dbReference>
<dbReference type="Pfam" id="PF24034">
    <property type="entry name" value="DUF7343"/>
    <property type="match status" value="1"/>
</dbReference>
<dbReference type="SUPFAM" id="SSF46785">
    <property type="entry name" value="Winged helix' DNA-binding domain"/>
    <property type="match status" value="1"/>
</dbReference>
<evidence type="ECO:0000256" key="2">
    <source>
        <dbReference type="SAM" id="Phobius"/>
    </source>
</evidence>
<sequence length="289" mass="32138">MHHPWKIGFLLMAGIVLFPSVNAATISGTVYDGLTLEVKENSIITIDTTPAQTKVSKDGSYSFDAGEGTYTLVAEYQENGIMLQRAENPITILEGGTYTIDLIMLPELGDVPNEPLPNEEKPLTIWDQLLAGPVIWLVLLGIVLGVGGYAIVNTRVHVWKAKKSTHNTEKNENEKSKQENENKKNTQGENTEKNHSAAEEKVELDNYAKEMIQHLKRGGNRLTQKELREKVTIGEAKVSLVVSELESEKIIKKIKKGRANILILTEKGIRLAEENNPARSREEENTPTT</sequence>
<feature type="compositionally biased region" description="Basic and acidic residues" evidence="1">
    <location>
        <begin position="166"/>
        <end position="197"/>
    </location>
</feature>
<dbReference type="Gene3D" id="1.10.10.10">
    <property type="entry name" value="Winged helix-like DNA-binding domain superfamily/Winged helix DNA-binding domain"/>
    <property type="match status" value="1"/>
</dbReference>
<reference evidence="4" key="1">
    <citation type="submission" date="2019-03" db="EMBL/GenBank/DDBJ databases">
        <title>Lake Tanganyika Metagenome-Assembled Genomes (MAGs).</title>
        <authorList>
            <person name="Tran P."/>
        </authorList>
    </citation>
    <scope>NUCLEOTIDE SEQUENCE</scope>
    <source>
        <strain evidence="4">M_DeepCast_50m_m2_156</strain>
    </source>
</reference>
<dbReference type="GO" id="GO:0030246">
    <property type="term" value="F:carbohydrate binding"/>
    <property type="evidence" value="ECO:0007669"/>
    <property type="project" value="InterPro"/>
</dbReference>
<keyword evidence="2" id="KW-0812">Transmembrane</keyword>
<dbReference type="AlphaFoldDB" id="A0A8T4C823"/>
<evidence type="ECO:0000313" key="5">
    <source>
        <dbReference type="Proteomes" id="UP000774699"/>
    </source>
</evidence>
<dbReference type="Proteomes" id="UP000774699">
    <property type="component" value="Unassembled WGS sequence"/>
</dbReference>
<feature type="transmembrane region" description="Helical" evidence="2">
    <location>
        <begin position="130"/>
        <end position="152"/>
    </location>
</feature>
<dbReference type="InterPro" id="IPR013784">
    <property type="entry name" value="Carb-bd-like_fold"/>
</dbReference>
<feature type="region of interest" description="Disordered" evidence="1">
    <location>
        <begin position="163"/>
        <end position="197"/>
    </location>
</feature>
<keyword evidence="2" id="KW-1133">Transmembrane helix</keyword>
<comment type="caution">
    <text evidence="4">The sequence shown here is derived from an EMBL/GenBank/DDBJ whole genome shotgun (WGS) entry which is preliminary data.</text>
</comment>
<dbReference type="InterPro" id="IPR036388">
    <property type="entry name" value="WH-like_DNA-bd_sf"/>
</dbReference>
<dbReference type="SUPFAM" id="SSF49452">
    <property type="entry name" value="Starch-binding domain-like"/>
    <property type="match status" value="1"/>
</dbReference>
<accession>A0A8T4C823</accession>
<evidence type="ECO:0000259" key="3">
    <source>
        <dbReference type="Pfam" id="PF24034"/>
    </source>
</evidence>
<protein>
    <recommendedName>
        <fullName evidence="3">DUF7343 domain-containing protein</fullName>
    </recommendedName>
</protein>
<name>A0A8T4C823_9ARCH</name>
<keyword evidence="2" id="KW-0472">Membrane</keyword>
<dbReference type="InterPro" id="IPR055767">
    <property type="entry name" value="DUF7343"/>
</dbReference>
<organism evidence="4 5">
    <name type="scientific">Candidatus Iainarchaeum sp</name>
    <dbReference type="NCBI Taxonomy" id="3101447"/>
    <lineage>
        <taxon>Archaea</taxon>
        <taxon>Candidatus Iainarchaeota</taxon>
        <taxon>Candidatus Iainarchaeia</taxon>
        <taxon>Candidatus Iainarchaeales</taxon>
        <taxon>Candidatus Iainarchaeaceae</taxon>
        <taxon>Candidatus Iainarchaeum</taxon>
    </lineage>
</organism>
<dbReference type="EMBL" id="VGJJ01000026">
    <property type="protein sequence ID" value="MBM3282364.1"/>
    <property type="molecule type" value="Genomic_DNA"/>
</dbReference>
<dbReference type="InterPro" id="IPR036390">
    <property type="entry name" value="WH_DNA-bd_sf"/>
</dbReference>
<evidence type="ECO:0000256" key="1">
    <source>
        <dbReference type="SAM" id="MobiDB-lite"/>
    </source>
</evidence>
<evidence type="ECO:0000313" key="4">
    <source>
        <dbReference type="EMBL" id="MBM3282364.1"/>
    </source>
</evidence>
<feature type="domain" description="DUF7343" evidence="3">
    <location>
        <begin position="209"/>
        <end position="264"/>
    </location>
</feature>
<gene>
    <name evidence="4" type="ORF">FJY86_03425</name>
</gene>
<proteinExistence type="predicted"/>